<feature type="transmembrane region" description="Helical" evidence="10">
    <location>
        <begin position="266"/>
        <end position="286"/>
    </location>
</feature>
<feature type="transmembrane region" description="Helical" evidence="10">
    <location>
        <begin position="234"/>
        <end position="259"/>
    </location>
</feature>
<evidence type="ECO:0000256" key="7">
    <source>
        <dbReference type="ARBA" id="ARBA00022989"/>
    </source>
</evidence>
<dbReference type="Pfam" id="PF02653">
    <property type="entry name" value="BPD_transp_2"/>
    <property type="match status" value="1"/>
</dbReference>
<organism evidence="11 12">
    <name type="scientific">Micromonospora cathayae</name>
    <dbReference type="NCBI Taxonomy" id="3028804"/>
    <lineage>
        <taxon>Bacteria</taxon>
        <taxon>Bacillati</taxon>
        <taxon>Actinomycetota</taxon>
        <taxon>Actinomycetes</taxon>
        <taxon>Micromonosporales</taxon>
        <taxon>Micromonosporaceae</taxon>
        <taxon>Micromonospora</taxon>
    </lineage>
</organism>
<dbReference type="PANTHER" id="PTHR11795:SF371">
    <property type="entry name" value="HIGH-AFFINITY BRANCHED-CHAIN AMINO ACID TRANSPORT SYSTEM PERMEASE PROTEIN LIVH"/>
    <property type="match status" value="1"/>
</dbReference>
<evidence type="ECO:0000256" key="9">
    <source>
        <dbReference type="ARBA" id="ARBA00037998"/>
    </source>
</evidence>
<dbReference type="CDD" id="cd06582">
    <property type="entry name" value="TM_PBP1_LivH_like"/>
    <property type="match status" value="1"/>
</dbReference>
<gene>
    <name evidence="11" type="ORF">PVK37_23760</name>
</gene>
<dbReference type="InterPro" id="IPR052157">
    <property type="entry name" value="BCAA_transport_permease"/>
</dbReference>
<dbReference type="PANTHER" id="PTHR11795">
    <property type="entry name" value="BRANCHED-CHAIN AMINO ACID TRANSPORT SYSTEM PERMEASE PROTEIN LIVH"/>
    <property type="match status" value="1"/>
</dbReference>
<evidence type="ECO:0000256" key="10">
    <source>
        <dbReference type="SAM" id="Phobius"/>
    </source>
</evidence>
<keyword evidence="12" id="KW-1185">Reference proteome</keyword>
<evidence type="ECO:0000256" key="6">
    <source>
        <dbReference type="ARBA" id="ARBA00022970"/>
    </source>
</evidence>
<keyword evidence="5 10" id="KW-0812">Transmembrane</keyword>
<keyword evidence="7 10" id="KW-1133">Transmembrane helix</keyword>
<keyword evidence="2" id="KW-0813">Transport</keyword>
<dbReference type="RefSeq" id="WP_275029979.1">
    <property type="nucleotide sequence ID" value="NZ_CP118615.1"/>
</dbReference>
<reference evidence="11 12" key="1">
    <citation type="submission" date="2023-02" db="EMBL/GenBank/DDBJ databases">
        <authorList>
            <person name="Mo P."/>
        </authorList>
    </citation>
    <scope>NUCLEOTIDE SEQUENCE [LARGE SCALE GENOMIC DNA]</scope>
    <source>
        <strain evidence="11 12">HUAS 3</strain>
    </source>
</reference>
<comment type="similarity">
    <text evidence="9">Belongs to the binding-protein-dependent transport system permease family. LivHM subfamily.</text>
</comment>
<sequence>METLAQVLIIGFTVGSFYALVALGYTMVYGIVRLINFAHGDLVMVASFIGWVMLEQSWVQRMPTLLGIAVAAGVSIAGTALLSLTLLRFLYARLIGRSTLGFLLVTLSVAFALQEIIKIVFGARERSYPNYPLATETITVAGVSFAGMDLVVIGLAGALMVVMIWFAQRTMTGAAMRALAIDHDAARLMGVNVTVLIAAAFAIGAALAAVTGVLSGVYYGRISFDMGFMLGLKAFTAAVVGGIGNIGGAVLGGLVIGVLEAVVQGYLAGAWSDAFIFGALILVLYLRPQGLLGERVAVRA</sequence>
<evidence type="ECO:0000256" key="1">
    <source>
        <dbReference type="ARBA" id="ARBA00004651"/>
    </source>
</evidence>
<feature type="transmembrane region" description="Helical" evidence="10">
    <location>
        <begin position="6"/>
        <end position="27"/>
    </location>
</feature>
<keyword evidence="3" id="KW-1003">Cell membrane</keyword>
<proteinExistence type="inferred from homology"/>
<feature type="transmembrane region" description="Helical" evidence="10">
    <location>
        <begin position="188"/>
        <end position="214"/>
    </location>
</feature>
<accession>A0ABY7ZLY9</accession>
<evidence type="ECO:0000256" key="5">
    <source>
        <dbReference type="ARBA" id="ARBA00022692"/>
    </source>
</evidence>
<keyword evidence="4" id="KW-0997">Cell inner membrane</keyword>
<feature type="transmembrane region" description="Helical" evidence="10">
    <location>
        <begin position="99"/>
        <end position="121"/>
    </location>
</feature>
<name>A0ABY7ZLY9_9ACTN</name>
<protein>
    <submittedName>
        <fullName evidence="11">Branched-chain amino acid ABC transporter permease</fullName>
    </submittedName>
</protein>
<dbReference type="EMBL" id="CP118615">
    <property type="protein sequence ID" value="WDZ83456.1"/>
    <property type="molecule type" value="Genomic_DNA"/>
</dbReference>
<evidence type="ECO:0000256" key="3">
    <source>
        <dbReference type="ARBA" id="ARBA00022475"/>
    </source>
</evidence>
<feature type="transmembrane region" description="Helical" evidence="10">
    <location>
        <begin position="66"/>
        <end position="87"/>
    </location>
</feature>
<evidence type="ECO:0000313" key="11">
    <source>
        <dbReference type="EMBL" id="WDZ83456.1"/>
    </source>
</evidence>
<evidence type="ECO:0000256" key="4">
    <source>
        <dbReference type="ARBA" id="ARBA00022519"/>
    </source>
</evidence>
<keyword evidence="8 10" id="KW-0472">Membrane</keyword>
<dbReference type="InterPro" id="IPR001851">
    <property type="entry name" value="ABC_transp_permease"/>
</dbReference>
<evidence type="ECO:0000313" key="12">
    <source>
        <dbReference type="Proteomes" id="UP001219605"/>
    </source>
</evidence>
<feature type="transmembrane region" description="Helical" evidence="10">
    <location>
        <begin position="141"/>
        <end position="167"/>
    </location>
</feature>
<evidence type="ECO:0000256" key="2">
    <source>
        <dbReference type="ARBA" id="ARBA00022448"/>
    </source>
</evidence>
<dbReference type="Proteomes" id="UP001219605">
    <property type="component" value="Chromosome"/>
</dbReference>
<comment type="subcellular location">
    <subcellularLocation>
        <location evidence="1">Cell membrane</location>
        <topology evidence="1">Multi-pass membrane protein</topology>
    </subcellularLocation>
</comment>
<keyword evidence="6" id="KW-0029">Amino-acid transport</keyword>
<evidence type="ECO:0000256" key="8">
    <source>
        <dbReference type="ARBA" id="ARBA00023136"/>
    </source>
</evidence>